<keyword evidence="4" id="KW-1185">Reference proteome</keyword>
<protein>
    <recommendedName>
        <fullName evidence="2">Teneurin-like YD-shell domain-containing protein</fullName>
    </recommendedName>
</protein>
<feature type="domain" description="Teneurin-like YD-shell" evidence="2">
    <location>
        <begin position="93"/>
        <end position="188"/>
    </location>
</feature>
<dbReference type="InterPro" id="IPR056823">
    <property type="entry name" value="TEN-like_YD-shell"/>
</dbReference>
<dbReference type="AlphaFoldDB" id="A0A037ZJT9"/>
<dbReference type="Pfam" id="PF26363">
    <property type="entry name" value="Phospholipase-like"/>
    <property type="match status" value="1"/>
</dbReference>
<dbReference type="OrthoDB" id="7876417at2"/>
<dbReference type="NCBIfam" id="TIGR03696">
    <property type="entry name" value="Rhs_assc_core"/>
    <property type="match status" value="1"/>
</dbReference>
<evidence type="ECO:0000259" key="2">
    <source>
        <dbReference type="Pfam" id="PF25023"/>
    </source>
</evidence>
<gene>
    <name evidence="3" type="ORF">ACMU_07160</name>
</gene>
<dbReference type="STRING" id="1454373.ACMU_07160"/>
<dbReference type="EMBL" id="JFKE01000002">
    <property type="protein sequence ID" value="KAJ56710.1"/>
    <property type="molecule type" value="Genomic_DNA"/>
</dbReference>
<evidence type="ECO:0000313" key="4">
    <source>
        <dbReference type="Proteomes" id="UP000026249"/>
    </source>
</evidence>
<dbReference type="Pfam" id="PF25023">
    <property type="entry name" value="TEN_YD-shell"/>
    <property type="match status" value="1"/>
</dbReference>
<dbReference type="InterPro" id="IPR029058">
    <property type="entry name" value="AB_hydrolase_fold"/>
</dbReference>
<dbReference type="Gene3D" id="3.40.50.1820">
    <property type="entry name" value="alpha/beta hydrolase"/>
    <property type="match status" value="1"/>
</dbReference>
<keyword evidence="1" id="KW-0677">Repeat</keyword>
<dbReference type="InterPro" id="IPR022385">
    <property type="entry name" value="Rhs_assc_core"/>
</dbReference>
<name>A0A037ZJT9_9RHOB</name>
<dbReference type="PANTHER" id="PTHR32305">
    <property type="match status" value="1"/>
</dbReference>
<evidence type="ECO:0000256" key="1">
    <source>
        <dbReference type="ARBA" id="ARBA00022737"/>
    </source>
</evidence>
<reference evidence="3 4" key="1">
    <citation type="submission" date="2014-03" db="EMBL/GenBank/DDBJ databases">
        <title>Draft Genome Sequence of Actibacterium mucosum KCTC 23349, a Marine Alphaproteobacterium with Complex Ionic Requirements Isolated from Mediterranean Seawater at Malvarrosa Beach, Valencia, Spain.</title>
        <authorList>
            <person name="Arahal D.R."/>
            <person name="Shao Z."/>
            <person name="Lai Q."/>
            <person name="Pujalte M.J."/>
        </authorList>
    </citation>
    <scope>NUCLEOTIDE SEQUENCE [LARGE SCALE GENOMIC DNA]</scope>
    <source>
        <strain evidence="3 4">KCTC 23349</strain>
    </source>
</reference>
<proteinExistence type="predicted"/>
<evidence type="ECO:0000313" key="3">
    <source>
        <dbReference type="EMBL" id="KAJ56710.1"/>
    </source>
</evidence>
<dbReference type="SUPFAM" id="SSF53474">
    <property type="entry name" value="alpha/beta-Hydrolases"/>
    <property type="match status" value="1"/>
</dbReference>
<organism evidence="3 4">
    <name type="scientific">Actibacterium mucosum KCTC 23349</name>
    <dbReference type="NCBI Taxonomy" id="1454373"/>
    <lineage>
        <taxon>Bacteria</taxon>
        <taxon>Pseudomonadati</taxon>
        <taxon>Pseudomonadota</taxon>
        <taxon>Alphaproteobacteria</taxon>
        <taxon>Rhodobacterales</taxon>
        <taxon>Roseobacteraceae</taxon>
        <taxon>Actibacterium</taxon>
    </lineage>
</organism>
<comment type="caution">
    <text evidence="3">The sequence shown here is derived from an EMBL/GenBank/DDBJ whole genome shotgun (WGS) entry which is preliminary data.</text>
</comment>
<dbReference type="PANTHER" id="PTHR32305:SF15">
    <property type="entry name" value="PROTEIN RHSA-RELATED"/>
    <property type="match status" value="1"/>
</dbReference>
<sequence>MTTGLLLGKAMAYDAENRPLSVDDGTNVTTYVYGADGTRLKKIEKTGQGAENTTLYVGPLEIRDYGTGNESLLAYPHPNIRMVDGMPSALHKDQLNSVRMITNDSGGAAKESVYKPFGEATDWTLDPSEAIETKGFIGERYDADAGLQFLNARYYDPKLGLFIQPDWFEVTEPGVGTNRYSYSFNDPINLMDPNGNVTESDGAGLAEDTYHDEPDVGDLPDNWTALSSSELEKLGLGGVKFSDKGTGIKSRMYKNSETGEYVLGFAGSQDIGDWIMNASHGVYGTSPQHEQAAALVGQVTTALGGKKLSLVGHSLGGGLAVTGALNSNNPSLEIKVYNSAGGASSIHSSSMSNTDHYVSSTRTLVRQSDKRGRTISTTLGDVIVDTLNITFKFAGLAFDGVGTTHLVVIPSAIGLSYRETMIHNHAIGVLRGALTQ</sequence>
<dbReference type="Proteomes" id="UP000026249">
    <property type="component" value="Unassembled WGS sequence"/>
</dbReference>
<dbReference type="InterPro" id="IPR050708">
    <property type="entry name" value="T6SS_VgrG/RHS"/>
</dbReference>
<accession>A0A037ZJT9</accession>
<dbReference type="RefSeq" id="WP_035256980.1">
    <property type="nucleotide sequence ID" value="NZ_JFKE01000002.1"/>
</dbReference>
<dbReference type="Gene3D" id="2.180.10.10">
    <property type="entry name" value="RHS repeat-associated core"/>
    <property type="match status" value="1"/>
</dbReference>